<dbReference type="EMBL" id="JAQQWM010000009">
    <property type="protein sequence ID" value="KAK8046081.1"/>
    <property type="molecule type" value="Genomic_DNA"/>
</dbReference>
<evidence type="ECO:0000313" key="5">
    <source>
        <dbReference type="Proteomes" id="UP001446871"/>
    </source>
</evidence>
<feature type="compositionally biased region" description="Basic and acidic residues" evidence="2">
    <location>
        <begin position="1"/>
        <end position="14"/>
    </location>
</feature>
<organism evidence="4 5">
    <name type="scientific">Apiospora saccharicola</name>
    <dbReference type="NCBI Taxonomy" id="335842"/>
    <lineage>
        <taxon>Eukaryota</taxon>
        <taxon>Fungi</taxon>
        <taxon>Dikarya</taxon>
        <taxon>Ascomycota</taxon>
        <taxon>Pezizomycotina</taxon>
        <taxon>Sordariomycetes</taxon>
        <taxon>Xylariomycetidae</taxon>
        <taxon>Amphisphaeriales</taxon>
        <taxon>Apiosporaceae</taxon>
        <taxon>Apiospora</taxon>
    </lineage>
</organism>
<dbReference type="Gene3D" id="3.40.50.2000">
    <property type="entry name" value="Glycogen Phosphorylase B"/>
    <property type="match status" value="2"/>
</dbReference>
<gene>
    <name evidence="4" type="ORF">PG996_014145</name>
</gene>
<feature type="region of interest" description="Disordered" evidence="2">
    <location>
        <begin position="1"/>
        <end position="26"/>
    </location>
</feature>
<reference evidence="4 5" key="1">
    <citation type="submission" date="2023-01" db="EMBL/GenBank/DDBJ databases">
        <title>Analysis of 21 Apiospora genomes using comparative genomics revels a genus with tremendous synthesis potential of carbohydrate active enzymes and secondary metabolites.</title>
        <authorList>
            <person name="Sorensen T."/>
        </authorList>
    </citation>
    <scope>NUCLEOTIDE SEQUENCE [LARGE SCALE GENOMIC DNA]</scope>
    <source>
        <strain evidence="4 5">CBS 83171</strain>
    </source>
</reference>
<dbReference type="SUPFAM" id="SSF53756">
    <property type="entry name" value="UDP-Glycosyltransferase/glycogen phosphorylase"/>
    <property type="match status" value="1"/>
</dbReference>
<proteinExistence type="predicted"/>
<evidence type="ECO:0000256" key="2">
    <source>
        <dbReference type="SAM" id="MobiDB-lite"/>
    </source>
</evidence>
<protein>
    <recommendedName>
        <fullName evidence="3">Erythromycin biosynthesis protein CIII-like C-terminal domain-containing protein</fullName>
    </recommendedName>
</protein>
<feature type="domain" description="Erythromycin biosynthesis protein CIII-like C-terminal" evidence="3">
    <location>
        <begin position="351"/>
        <end position="462"/>
    </location>
</feature>
<dbReference type="InterPro" id="IPR010610">
    <property type="entry name" value="EryCIII-like_C"/>
</dbReference>
<dbReference type="CDD" id="cd03784">
    <property type="entry name" value="GT1_Gtf-like"/>
    <property type="match status" value="1"/>
</dbReference>
<dbReference type="PANTHER" id="PTHR21015">
    <property type="entry name" value="UDP-N-ACETYLGLUCOSAMINE--N-ACETYLMURAMYL-(PENTAPEPTIDE) PYROPHOSPHORYL-UNDECAPRENOL N-ACETYLGLUCOSAMINE TRANSFERASE 1"/>
    <property type="match status" value="1"/>
</dbReference>
<dbReference type="Pfam" id="PF06722">
    <property type="entry name" value="EryCIII-like_C"/>
    <property type="match status" value="1"/>
</dbReference>
<accession>A0ABR1THH4</accession>
<keyword evidence="5" id="KW-1185">Reference proteome</keyword>
<evidence type="ECO:0000256" key="1">
    <source>
        <dbReference type="ARBA" id="ARBA00022679"/>
    </source>
</evidence>
<dbReference type="PANTHER" id="PTHR21015:SF22">
    <property type="entry name" value="GLYCOSYLTRANSFERASE"/>
    <property type="match status" value="1"/>
</dbReference>
<comment type="caution">
    <text evidence="4">The sequence shown here is derived from an EMBL/GenBank/DDBJ whole genome shotgun (WGS) entry which is preliminary data.</text>
</comment>
<evidence type="ECO:0000313" key="4">
    <source>
        <dbReference type="EMBL" id="KAK8046081.1"/>
    </source>
</evidence>
<sequence>MTIDEGSRSHREEAGLTNNNHHHDVAVRSPRQQQLPLLVMSACPLDGHMLPALHVARELKRKGFEIIFLTSAEYRERVEELGAEYSEMPPLFSPGAEERRQQIPEAVRFIHDIQEHFLPSIAIRTPLLRALLESVRERDPARDVVIVTESLSLAVVAFQHGAPLPKGYDAFPKTIGLNVVPIVVSSVDTAPFGMGFPPDATESGRLRNQALHGGLLAGPFRPVVAQQEKIMAELGCRAGAGSGLFDDWLQCHDTLFQMCSPSLEYPRSDLHPSIRYAGVLPKKGLAPDFAYPEWWSEIRDNAALPAGAAGKKAVIPVAQGTVAVGYEELIMPTIRAFAGRDDVVVIAILGVKGASLPADFEIPKNTRVVDYLPYDVALEHADLFVSNGGYGSMCHGVINAVPMVVAGITEDKVEVTCRAEYAGFAINLKTQAPSSEQIATAVDKMLANPKYKEKAVRLMRENRDLDCHSIIEREIMLYSRGK</sequence>
<evidence type="ECO:0000259" key="3">
    <source>
        <dbReference type="Pfam" id="PF06722"/>
    </source>
</evidence>
<keyword evidence="1" id="KW-0808">Transferase</keyword>
<dbReference type="Proteomes" id="UP001446871">
    <property type="component" value="Unassembled WGS sequence"/>
</dbReference>
<dbReference type="InterPro" id="IPR002213">
    <property type="entry name" value="UDP_glucos_trans"/>
</dbReference>
<name>A0ABR1THH4_9PEZI</name>